<proteinExistence type="predicted"/>
<dbReference type="PANTHER" id="PTHR43004">
    <property type="entry name" value="TRK SYSTEM POTASSIUM UPTAKE PROTEIN"/>
    <property type="match status" value="1"/>
</dbReference>
<dbReference type="InterPro" id="IPR002938">
    <property type="entry name" value="FAD-bd"/>
</dbReference>
<dbReference type="GO" id="GO:0004497">
    <property type="term" value="F:monooxygenase activity"/>
    <property type="evidence" value="ECO:0007669"/>
    <property type="project" value="UniProtKB-KW"/>
</dbReference>
<dbReference type="RefSeq" id="WP_307782704.1">
    <property type="nucleotide sequence ID" value="NZ_JAFBCM010000001.1"/>
</dbReference>
<dbReference type="Proteomes" id="UP001595699">
    <property type="component" value="Unassembled WGS sequence"/>
</dbReference>
<dbReference type="SUPFAM" id="SSF51905">
    <property type="entry name" value="FAD/NAD(P)-binding domain"/>
    <property type="match status" value="1"/>
</dbReference>
<protein>
    <submittedName>
        <fullName evidence="6">FAD-dependent monooxygenase</fullName>
    </submittedName>
</protein>
<evidence type="ECO:0000256" key="2">
    <source>
        <dbReference type="ARBA" id="ARBA00022630"/>
    </source>
</evidence>
<keyword evidence="3" id="KW-0274">FAD</keyword>
<keyword evidence="6" id="KW-0503">Monooxygenase</keyword>
<feature type="region of interest" description="Disordered" evidence="4">
    <location>
        <begin position="64"/>
        <end position="84"/>
    </location>
</feature>
<evidence type="ECO:0000259" key="5">
    <source>
        <dbReference type="Pfam" id="PF01494"/>
    </source>
</evidence>
<evidence type="ECO:0000256" key="1">
    <source>
        <dbReference type="ARBA" id="ARBA00001974"/>
    </source>
</evidence>
<comment type="caution">
    <text evidence="6">The sequence shown here is derived from an EMBL/GenBank/DDBJ whole genome shotgun (WGS) entry which is preliminary data.</text>
</comment>
<feature type="domain" description="FAD-binding" evidence="5">
    <location>
        <begin position="150"/>
        <end position="185"/>
    </location>
</feature>
<keyword evidence="7" id="KW-1185">Reference proteome</keyword>
<evidence type="ECO:0000313" key="7">
    <source>
        <dbReference type="Proteomes" id="UP001595699"/>
    </source>
</evidence>
<comment type="cofactor">
    <cofactor evidence="1">
        <name>FAD</name>
        <dbReference type="ChEBI" id="CHEBI:57692"/>
    </cofactor>
</comment>
<dbReference type="InterPro" id="IPR036188">
    <property type="entry name" value="FAD/NAD-bd_sf"/>
</dbReference>
<accession>A0ABV7Y7N5</accession>
<evidence type="ECO:0000256" key="4">
    <source>
        <dbReference type="SAM" id="MobiDB-lite"/>
    </source>
</evidence>
<dbReference type="PANTHER" id="PTHR43004:SF19">
    <property type="entry name" value="BINDING MONOOXYGENASE, PUTATIVE (JCVI)-RELATED"/>
    <property type="match status" value="1"/>
</dbReference>
<sequence>MTRSEVVVLGATPAGMVAALDLGRRDITVRVVRWGRDPGGEVTLLPRTQDVLDDLGVRERLLPHTTGQDKRPKRRKKWDGRPFPDPMTVTVHGLTNVLHGKLTEQGIRILTSSGDASEYVVEAHQGARGEAGHDTFQDGNRLFVDHDDHNLAIQDAYNLGWKLAAVLYGAEQELLETYAAERALARNQRDGAQNCHYRELRMSLQLGGRKTRIQSGDRVPDLRLWGPEYGDVRLYELLRGPRWTVLGIGSVTAEAVLSIRNRFGSSVRAEVIGGGVGPNTVRGVTLQDRHGDSLRLLTRNAGMLLAIRPDGYLGLRSNPDPDIVGAYFEGTLGIWDEAAL</sequence>
<evidence type="ECO:0000313" key="6">
    <source>
        <dbReference type="EMBL" id="MFC3760394.1"/>
    </source>
</evidence>
<name>A0ABV7Y7N5_9ACTN</name>
<dbReference type="EMBL" id="JBHRZH010000005">
    <property type="protein sequence ID" value="MFC3760394.1"/>
    <property type="molecule type" value="Genomic_DNA"/>
</dbReference>
<organism evidence="6 7">
    <name type="scientific">Tenggerimyces flavus</name>
    <dbReference type="NCBI Taxonomy" id="1708749"/>
    <lineage>
        <taxon>Bacteria</taxon>
        <taxon>Bacillati</taxon>
        <taxon>Actinomycetota</taxon>
        <taxon>Actinomycetes</taxon>
        <taxon>Propionibacteriales</taxon>
        <taxon>Nocardioidaceae</taxon>
        <taxon>Tenggerimyces</taxon>
    </lineage>
</organism>
<feature type="domain" description="FAD-binding" evidence="5">
    <location>
        <begin position="4"/>
        <end position="109"/>
    </location>
</feature>
<dbReference type="Gene3D" id="3.40.30.120">
    <property type="match status" value="1"/>
</dbReference>
<dbReference type="Gene3D" id="3.50.50.60">
    <property type="entry name" value="FAD/NAD(P)-binding domain"/>
    <property type="match status" value="2"/>
</dbReference>
<reference evidence="7" key="1">
    <citation type="journal article" date="2019" name="Int. J. Syst. Evol. Microbiol.">
        <title>The Global Catalogue of Microorganisms (GCM) 10K type strain sequencing project: providing services to taxonomists for standard genome sequencing and annotation.</title>
        <authorList>
            <consortium name="The Broad Institute Genomics Platform"/>
            <consortium name="The Broad Institute Genome Sequencing Center for Infectious Disease"/>
            <person name="Wu L."/>
            <person name="Ma J."/>
        </authorList>
    </citation>
    <scope>NUCLEOTIDE SEQUENCE [LARGE SCALE GENOMIC DNA]</scope>
    <source>
        <strain evidence="7">CGMCC 4.7241</strain>
    </source>
</reference>
<keyword evidence="2" id="KW-0285">Flavoprotein</keyword>
<keyword evidence="6" id="KW-0560">Oxidoreductase</keyword>
<gene>
    <name evidence="6" type="ORF">ACFOUW_06070</name>
</gene>
<evidence type="ECO:0000256" key="3">
    <source>
        <dbReference type="ARBA" id="ARBA00022827"/>
    </source>
</evidence>
<dbReference type="Pfam" id="PF01494">
    <property type="entry name" value="FAD_binding_3"/>
    <property type="match status" value="2"/>
</dbReference>
<dbReference type="InterPro" id="IPR050641">
    <property type="entry name" value="RIFMO-like"/>
</dbReference>